<evidence type="ECO:0000313" key="3">
    <source>
        <dbReference type="Proteomes" id="UP000789508"/>
    </source>
</evidence>
<dbReference type="Proteomes" id="UP000789508">
    <property type="component" value="Unassembled WGS sequence"/>
</dbReference>
<dbReference type="Pfam" id="PF13917">
    <property type="entry name" value="zf-CCHC_3"/>
    <property type="match status" value="1"/>
</dbReference>
<protein>
    <submittedName>
        <fullName evidence="2">1941_t:CDS:1</fullName>
    </submittedName>
</protein>
<organism evidence="2 3">
    <name type="scientific">Ambispora leptoticha</name>
    <dbReference type="NCBI Taxonomy" id="144679"/>
    <lineage>
        <taxon>Eukaryota</taxon>
        <taxon>Fungi</taxon>
        <taxon>Fungi incertae sedis</taxon>
        <taxon>Mucoromycota</taxon>
        <taxon>Glomeromycotina</taxon>
        <taxon>Glomeromycetes</taxon>
        <taxon>Archaeosporales</taxon>
        <taxon>Ambisporaceae</taxon>
        <taxon>Ambispora</taxon>
    </lineage>
</organism>
<comment type="caution">
    <text evidence="2">The sequence shown here is derived from an EMBL/GenBank/DDBJ whole genome shotgun (WGS) entry which is preliminary data.</text>
</comment>
<dbReference type="Gene3D" id="4.10.60.10">
    <property type="entry name" value="Zinc finger, CCHC-type"/>
    <property type="match status" value="1"/>
</dbReference>
<dbReference type="InterPro" id="IPR039715">
    <property type="entry name" value="ZCCHC10"/>
</dbReference>
<feature type="non-terminal residue" evidence="2">
    <location>
        <position position="140"/>
    </location>
</feature>
<reference evidence="2" key="1">
    <citation type="submission" date="2021-06" db="EMBL/GenBank/DDBJ databases">
        <authorList>
            <person name="Kallberg Y."/>
            <person name="Tangrot J."/>
            <person name="Rosling A."/>
        </authorList>
    </citation>
    <scope>NUCLEOTIDE SEQUENCE</scope>
    <source>
        <strain evidence="2">FL130A</strain>
    </source>
</reference>
<sequence length="140" mass="15606">DGLYSIMNRGGFPGRRYPTSTTKASPKTQCQKCLEFGHWTYECKNNRTYKSRPTRTQQLTKPLKPVVTKLPDFLKSNDISSSSEVSDSHSSESDSESESSSSDSSRSSTASSFSDSDSDNSSSNSSRKSNNRKRKRGRRN</sequence>
<dbReference type="SUPFAM" id="SSF57756">
    <property type="entry name" value="Retrovirus zinc finger-like domains"/>
    <property type="match status" value="1"/>
</dbReference>
<dbReference type="PANTHER" id="PTHR13491:SF0">
    <property type="entry name" value="ZINC FINGER CCHC DOMAIN-CONTAINING PROTEIN 10"/>
    <property type="match status" value="1"/>
</dbReference>
<feature type="region of interest" description="Disordered" evidence="1">
    <location>
        <begin position="1"/>
        <end position="26"/>
    </location>
</feature>
<dbReference type="AlphaFoldDB" id="A0A9N9D7B3"/>
<keyword evidence="3" id="KW-1185">Reference proteome</keyword>
<name>A0A9N9D7B3_9GLOM</name>
<gene>
    <name evidence="2" type="ORF">ALEPTO_LOCUS9140</name>
</gene>
<proteinExistence type="predicted"/>
<dbReference type="GO" id="GO:0008270">
    <property type="term" value="F:zinc ion binding"/>
    <property type="evidence" value="ECO:0007669"/>
    <property type="project" value="InterPro"/>
</dbReference>
<accession>A0A9N9D7B3</accession>
<feature type="compositionally biased region" description="Low complexity" evidence="1">
    <location>
        <begin position="76"/>
        <end position="85"/>
    </location>
</feature>
<dbReference type="EMBL" id="CAJVPS010006451">
    <property type="protein sequence ID" value="CAG8625454.1"/>
    <property type="molecule type" value="Genomic_DNA"/>
</dbReference>
<dbReference type="PANTHER" id="PTHR13491">
    <property type="entry name" value="ZCCHC10 PROTEIN"/>
    <property type="match status" value="1"/>
</dbReference>
<feature type="compositionally biased region" description="Basic residues" evidence="1">
    <location>
        <begin position="129"/>
        <end position="140"/>
    </location>
</feature>
<evidence type="ECO:0000256" key="1">
    <source>
        <dbReference type="SAM" id="MobiDB-lite"/>
    </source>
</evidence>
<feature type="compositionally biased region" description="Low complexity" evidence="1">
    <location>
        <begin position="98"/>
        <end position="128"/>
    </location>
</feature>
<feature type="region of interest" description="Disordered" evidence="1">
    <location>
        <begin position="45"/>
        <end position="140"/>
    </location>
</feature>
<dbReference type="GO" id="GO:0003676">
    <property type="term" value="F:nucleic acid binding"/>
    <property type="evidence" value="ECO:0007669"/>
    <property type="project" value="InterPro"/>
</dbReference>
<evidence type="ECO:0000313" key="2">
    <source>
        <dbReference type="EMBL" id="CAG8625454.1"/>
    </source>
</evidence>
<dbReference type="InterPro" id="IPR036875">
    <property type="entry name" value="Znf_CCHC_sf"/>
</dbReference>
<dbReference type="OrthoDB" id="437973at2759"/>